<dbReference type="SUPFAM" id="SSF55856">
    <property type="entry name" value="Cytochrome b5-like heme/steroid binding domain"/>
    <property type="match status" value="1"/>
</dbReference>
<evidence type="ECO:0000259" key="5">
    <source>
        <dbReference type="PROSITE" id="PS50255"/>
    </source>
</evidence>
<dbReference type="Pfam" id="PF00173">
    <property type="entry name" value="Cyt-b5"/>
    <property type="match status" value="1"/>
</dbReference>
<evidence type="ECO:0000313" key="7">
    <source>
        <dbReference type="Proteomes" id="UP000009027"/>
    </source>
</evidence>
<dbReference type="GO" id="GO:0005737">
    <property type="term" value="C:cytoplasm"/>
    <property type="evidence" value="ECO:0007669"/>
    <property type="project" value="TreeGrafter"/>
</dbReference>
<evidence type="ECO:0000313" key="6">
    <source>
        <dbReference type="EMBL" id="CCD21282.1"/>
    </source>
</evidence>
<name>F9WUN3_TRYVY</name>
<reference evidence="6 7" key="1">
    <citation type="journal article" date="2012" name="Proc. Natl. Acad. Sci. U.S.A.">
        <title>Antigenic diversity is generated by distinct evolutionary mechanisms in African trypanosome species.</title>
        <authorList>
            <person name="Jackson A.P."/>
            <person name="Berry A."/>
            <person name="Aslett M."/>
            <person name="Allison H.C."/>
            <person name="Burton P."/>
            <person name="Vavrova-Anderson J."/>
            <person name="Brown R."/>
            <person name="Browne H."/>
            <person name="Corton N."/>
            <person name="Hauser H."/>
            <person name="Gamble J."/>
            <person name="Gilderthorp R."/>
            <person name="Marcello L."/>
            <person name="McQuillan J."/>
            <person name="Otto T.D."/>
            <person name="Quail M.A."/>
            <person name="Sanders M.J."/>
            <person name="van Tonder A."/>
            <person name="Ginger M.L."/>
            <person name="Field M.C."/>
            <person name="Barry J.D."/>
            <person name="Hertz-Fowler C."/>
            <person name="Berriman M."/>
        </authorList>
    </citation>
    <scope>NUCLEOTIDE SEQUENCE</scope>
    <source>
        <strain evidence="6 7">Y486</strain>
    </source>
</reference>
<protein>
    <submittedName>
        <fullName evidence="6">Cytochrome b, putative</fullName>
    </submittedName>
</protein>
<feature type="region of interest" description="Disordered" evidence="4">
    <location>
        <begin position="27"/>
        <end position="71"/>
    </location>
</feature>
<feature type="domain" description="Cytochrome b5 heme-binding" evidence="5">
    <location>
        <begin position="142"/>
        <end position="218"/>
    </location>
</feature>
<sequence length="237" mass="26727">MQNHEAEQKRPFSGIIASIRSAVSLLSHAEESTNGHSDSNSSNDPSADDAHGAKDEEERKVHGPVNDGTTTTQLLLDDSVFRIPATPEITRCFPPQRFQLRMGCSMIDWSGILKTLRLKSEQRWSRERRTRSQASGVDVHSLPTLSREEIRRHNTPDDLWLVVNNVVYNCTRFQYFHPAGERMLQLCGGRDCTDLFNHFHRWVSCEAMLGPFAVGVVDPAEAEVTGARDVAEWQPSR</sequence>
<dbReference type="FunFam" id="3.10.120.10:FF:000025">
    <property type="entry name" value="Cytochrome b5-like Heme/Steroid binding domain containing protein, putative"/>
    <property type="match status" value="1"/>
</dbReference>
<dbReference type="AlphaFoldDB" id="F9WUN3"/>
<organism evidence="6 7">
    <name type="scientific">Trypanosoma vivax (strain Y486)</name>
    <dbReference type="NCBI Taxonomy" id="1055687"/>
    <lineage>
        <taxon>Eukaryota</taxon>
        <taxon>Discoba</taxon>
        <taxon>Euglenozoa</taxon>
        <taxon>Kinetoplastea</taxon>
        <taxon>Metakinetoplastina</taxon>
        <taxon>Trypanosomatida</taxon>
        <taxon>Trypanosomatidae</taxon>
        <taxon>Trypanosoma</taxon>
        <taxon>Duttonella</taxon>
    </lineage>
</organism>
<evidence type="ECO:0000256" key="2">
    <source>
        <dbReference type="ARBA" id="ARBA00022723"/>
    </source>
</evidence>
<dbReference type="GO" id="GO:0004128">
    <property type="term" value="F:cytochrome-b5 reductase activity, acting on NAD(P)H"/>
    <property type="evidence" value="ECO:0007669"/>
    <property type="project" value="TreeGrafter"/>
</dbReference>
<evidence type="ECO:0000256" key="4">
    <source>
        <dbReference type="SAM" id="MobiDB-lite"/>
    </source>
</evidence>
<keyword evidence="2" id="KW-0479">Metal-binding</keyword>
<evidence type="ECO:0000256" key="3">
    <source>
        <dbReference type="ARBA" id="ARBA00023004"/>
    </source>
</evidence>
<dbReference type="InterPro" id="IPR001199">
    <property type="entry name" value="Cyt_B5-like_heme/steroid-bd"/>
</dbReference>
<feature type="compositionally biased region" description="Basic and acidic residues" evidence="4">
    <location>
        <begin position="48"/>
        <end position="61"/>
    </location>
</feature>
<evidence type="ECO:0000256" key="1">
    <source>
        <dbReference type="ARBA" id="ARBA00022617"/>
    </source>
</evidence>
<dbReference type="VEuPathDB" id="TriTrypDB:TvY486_0003610"/>
<keyword evidence="7" id="KW-1185">Reference proteome</keyword>
<keyword evidence="3" id="KW-0408">Iron</keyword>
<proteinExistence type="predicted"/>
<gene>
    <name evidence="6" type="ORF">TvY486_0003610</name>
</gene>
<dbReference type="PROSITE" id="PS50255">
    <property type="entry name" value="CYTOCHROME_B5_2"/>
    <property type="match status" value="1"/>
</dbReference>
<dbReference type="Proteomes" id="UP000009027">
    <property type="component" value="Unassembled WGS sequence"/>
</dbReference>
<dbReference type="SMART" id="SM01117">
    <property type="entry name" value="Cyt-b5"/>
    <property type="match status" value="1"/>
</dbReference>
<dbReference type="EMBL" id="CAEX01007381">
    <property type="protein sequence ID" value="CCD21282.1"/>
    <property type="molecule type" value="Genomic_DNA"/>
</dbReference>
<dbReference type="InterPro" id="IPR036400">
    <property type="entry name" value="Cyt_B5-like_heme/steroid_sf"/>
</dbReference>
<dbReference type="PANTHER" id="PTHR46237:SF1">
    <property type="entry name" value="CYTOCHROME B5 REDUCTASE 4"/>
    <property type="match status" value="1"/>
</dbReference>
<dbReference type="PANTHER" id="PTHR46237">
    <property type="entry name" value="CYTOCHROME B5 REDUCTASE 4 FAMILY MEMBER"/>
    <property type="match status" value="1"/>
</dbReference>
<accession>F9WUN3</accession>
<dbReference type="GO" id="GO:0046872">
    <property type="term" value="F:metal ion binding"/>
    <property type="evidence" value="ECO:0007669"/>
    <property type="project" value="UniProtKB-KW"/>
</dbReference>
<dbReference type="GO" id="GO:0020037">
    <property type="term" value="F:heme binding"/>
    <property type="evidence" value="ECO:0007669"/>
    <property type="project" value="TreeGrafter"/>
</dbReference>
<dbReference type="InterPro" id="IPR051872">
    <property type="entry name" value="Cytochrome_b5/Flavoprotein_Rdt"/>
</dbReference>
<keyword evidence="1" id="KW-0349">Heme</keyword>
<dbReference type="Gene3D" id="3.10.120.10">
    <property type="entry name" value="Cytochrome b5-like heme/steroid binding domain"/>
    <property type="match status" value="1"/>
</dbReference>